<reference evidence="2 3" key="1">
    <citation type="submission" date="2017-10" db="EMBL/GenBank/DDBJ databases">
        <title>Draft genome of Longimonas halophila.</title>
        <authorList>
            <person name="Goh K.M."/>
            <person name="Shamsir M.S."/>
            <person name="Lim S.W."/>
        </authorList>
    </citation>
    <scope>NUCLEOTIDE SEQUENCE [LARGE SCALE GENOMIC DNA]</scope>
    <source>
        <strain evidence="2 3">KCTC 42399</strain>
    </source>
</reference>
<evidence type="ECO:0000313" key="2">
    <source>
        <dbReference type="EMBL" id="PEN08012.1"/>
    </source>
</evidence>
<keyword evidence="3" id="KW-1185">Reference proteome</keyword>
<keyword evidence="1" id="KW-0472">Membrane</keyword>
<accession>A0A2H3P6P8</accession>
<keyword evidence="1" id="KW-0812">Transmembrane</keyword>
<evidence type="ECO:0000313" key="3">
    <source>
        <dbReference type="Proteomes" id="UP000221024"/>
    </source>
</evidence>
<dbReference type="Proteomes" id="UP000221024">
    <property type="component" value="Unassembled WGS sequence"/>
</dbReference>
<dbReference type="EMBL" id="PDEP01000004">
    <property type="protein sequence ID" value="PEN08012.1"/>
    <property type="molecule type" value="Genomic_DNA"/>
</dbReference>
<organism evidence="2 3">
    <name type="scientific">Longimonas halophila</name>
    <dbReference type="NCBI Taxonomy" id="1469170"/>
    <lineage>
        <taxon>Bacteria</taxon>
        <taxon>Pseudomonadati</taxon>
        <taxon>Rhodothermota</taxon>
        <taxon>Rhodothermia</taxon>
        <taxon>Rhodothermales</taxon>
        <taxon>Salisaetaceae</taxon>
        <taxon>Longimonas</taxon>
    </lineage>
</organism>
<protein>
    <submittedName>
        <fullName evidence="2">Uncharacterized protein</fullName>
    </submittedName>
</protein>
<feature type="transmembrane region" description="Helical" evidence="1">
    <location>
        <begin position="6"/>
        <end position="28"/>
    </location>
</feature>
<feature type="transmembrane region" description="Helical" evidence="1">
    <location>
        <begin position="40"/>
        <end position="60"/>
    </location>
</feature>
<evidence type="ECO:0000256" key="1">
    <source>
        <dbReference type="SAM" id="Phobius"/>
    </source>
</evidence>
<proteinExistence type="predicted"/>
<dbReference type="AlphaFoldDB" id="A0A2H3P6P8"/>
<feature type="transmembrane region" description="Helical" evidence="1">
    <location>
        <begin position="66"/>
        <end position="87"/>
    </location>
</feature>
<gene>
    <name evidence="2" type="ORF">CRI93_06105</name>
</gene>
<dbReference type="RefSeq" id="WP_098061737.1">
    <property type="nucleotide sequence ID" value="NZ_PDEP01000004.1"/>
</dbReference>
<keyword evidence="1" id="KW-1133">Transmembrane helix</keyword>
<name>A0A2H3P6P8_9BACT</name>
<comment type="caution">
    <text evidence="2">The sequence shown here is derived from an EMBL/GenBank/DDBJ whole genome shotgun (WGS) entry which is preliminary data.</text>
</comment>
<sequence>MGNNAILFWSIIVALGLSGLSLVAMGLFSLRNVSYGKVRPVTVVLVVAPMLLLSVLGFTMQTWAEAGVLTVVIMFIVSLLGLLGSGVRSLFL</sequence>